<dbReference type="AlphaFoldDB" id="A0A0F9PY57"/>
<reference evidence="2" key="1">
    <citation type="journal article" date="2015" name="Nature">
        <title>Complex archaea that bridge the gap between prokaryotes and eukaryotes.</title>
        <authorList>
            <person name="Spang A."/>
            <person name="Saw J.H."/>
            <person name="Jorgensen S.L."/>
            <person name="Zaremba-Niedzwiedzka K."/>
            <person name="Martijn J."/>
            <person name="Lind A.E."/>
            <person name="van Eijk R."/>
            <person name="Schleper C."/>
            <person name="Guy L."/>
            <person name="Ettema T.J."/>
        </authorList>
    </citation>
    <scope>NUCLEOTIDE SEQUENCE</scope>
</reference>
<evidence type="ECO:0000313" key="2">
    <source>
        <dbReference type="EMBL" id="KKN36585.1"/>
    </source>
</evidence>
<accession>A0A0F9PY57</accession>
<evidence type="ECO:0000256" key="1">
    <source>
        <dbReference type="SAM" id="Phobius"/>
    </source>
</evidence>
<organism evidence="2">
    <name type="scientific">marine sediment metagenome</name>
    <dbReference type="NCBI Taxonomy" id="412755"/>
    <lineage>
        <taxon>unclassified sequences</taxon>
        <taxon>metagenomes</taxon>
        <taxon>ecological metagenomes</taxon>
    </lineage>
</organism>
<keyword evidence="1" id="KW-0812">Transmembrane</keyword>
<keyword evidence="1" id="KW-0472">Membrane</keyword>
<dbReference type="EMBL" id="LAZR01001956">
    <property type="protein sequence ID" value="KKN36585.1"/>
    <property type="molecule type" value="Genomic_DNA"/>
</dbReference>
<sequence>MELEWYGWIYGIGIAVSAMVHSTRHGIRVARERAEARERSWKDDIDQKQFQWHGYVAAVVFWPCVFWMHAVALGLSPYARRRAKLEDAQRRLTTEATEKMPMANGHGRG</sequence>
<name>A0A0F9PY57_9ZZZZ</name>
<proteinExistence type="predicted"/>
<comment type="caution">
    <text evidence="2">The sequence shown here is derived from an EMBL/GenBank/DDBJ whole genome shotgun (WGS) entry which is preliminary data.</text>
</comment>
<keyword evidence="1" id="KW-1133">Transmembrane helix</keyword>
<feature type="transmembrane region" description="Helical" evidence="1">
    <location>
        <begin position="52"/>
        <end position="75"/>
    </location>
</feature>
<protein>
    <submittedName>
        <fullName evidence="2">Uncharacterized protein</fullName>
    </submittedName>
</protein>
<gene>
    <name evidence="2" type="ORF">LCGC14_0772130</name>
</gene>